<dbReference type="EMBL" id="BGZK01000683">
    <property type="protein sequence ID" value="GBP56034.1"/>
    <property type="molecule type" value="Genomic_DNA"/>
</dbReference>
<dbReference type="OrthoDB" id="418748at2759"/>
<accession>A0A4C1X102</accession>
<proteinExistence type="predicted"/>
<dbReference type="AlphaFoldDB" id="A0A4C1X102"/>
<sequence>MIRAFVACSSTCRSCARAGGGAARRGVFMWTVWAREPKILELLSVLINTLSKDGSILLPYFFRLNNPSSYKVGRIIRIILASFYSSYTLQNSMLARIAPAISKPIKEREEFWANVQDVLVKCDRNKRIVILDKFIG</sequence>
<organism evidence="1 2">
    <name type="scientific">Eumeta variegata</name>
    <name type="common">Bagworm moth</name>
    <name type="synonym">Eumeta japonica</name>
    <dbReference type="NCBI Taxonomy" id="151549"/>
    <lineage>
        <taxon>Eukaryota</taxon>
        <taxon>Metazoa</taxon>
        <taxon>Ecdysozoa</taxon>
        <taxon>Arthropoda</taxon>
        <taxon>Hexapoda</taxon>
        <taxon>Insecta</taxon>
        <taxon>Pterygota</taxon>
        <taxon>Neoptera</taxon>
        <taxon>Endopterygota</taxon>
        <taxon>Lepidoptera</taxon>
        <taxon>Glossata</taxon>
        <taxon>Ditrysia</taxon>
        <taxon>Tineoidea</taxon>
        <taxon>Psychidae</taxon>
        <taxon>Oiketicinae</taxon>
        <taxon>Eumeta</taxon>
    </lineage>
</organism>
<reference evidence="1 2" key="1">
    <citation type="journal article" date="2019" name="Commun. Biol.">
        <title>The bagworm genome reveals a unique fibroin gene that provides high tensile strength.</title>
        <authorList>
            <person name="Kono N."/>
            <person name="Nakamura H."/>
            <person name="Ohtoshi R."/>
            <person name="Tomita M."/>
            <person name="Numata K."/>
            <person name="Arakawa K."/>
        </authorList>
    </citation>
    <scope>NUCLEOTIDE SEQUENCE [LARGE SCALE GENOMIC DNA]</scope>
</reference>
<gene>
    <name evidence="1" type="ORF">EVAR_97455_1</name>
</gene>
<evidence type="ECO:0000313" key="1">
    <source>
        <dbReference type="EMBL" id="GBP56034.1"/>
    </source>
</evidence>
<evidence type="ECO:0000313" key="2">
    <source>
        <dbReference type="Proteomes" id="UP000299102"/>
    </source>
</evidence>
<protein>
    <submittedName>
        <fullName evidence="1">Uncharacterized protein</fullName>
    </submittedName>
</protein>
<comment type="caution">
    <text evidence="1">The sequence shown here is derived from an EMBL/GenBank/DDBJ whole genome shotgun (WGS) entry which is preliminary data.</text>
</comment>
<keyword evidence="2" id="KW-1185">Reference proteome</keyword>
<name>A0A4C1X102_EUMVA</name>
<dbReference type="Proteomes" id="UP000299102">
    <property type="component" value="Unassembled WGS sequence"/>
</dbReference>